<evidence type="ECO:0000259" key="7">
    <source>
        <dbReference type="PROSITE" id="PS50850"/>
    </source>
</evidence>
<feature type="transmembrane region" description="Helical" evidence="6">
    <location>
        <begin position="259"/>
        <end position="279"/>
    </location>
</feature>
<feature type="transmembrane region" description="Helical" evidence="6">
    <location>
        <begin position="21"/>
        <end position="39"/>
    </location>
</feature>
<dbReference type="SUPFAM" id="SSF103473">
    <property type="entry name" value="MFS general substrate transporter"/>
    <property type="match status" value="1"/>
</dbReference>
<feature type="transmembrane region" description="Helical" evidence="6">
    <location>
        <begin position="148"/>
        <end position="173"/>
    </location>
</feature>
<evidence type="ECO:0000313" key="9">
    <source>
        <dbReference type="Proteomes" id="UP001165269"/>
    </source>
</evidence>
<feature type="transmembrane region" description="Helical" evidence="6">
    <location>
        <begin position="350"/>
        <end position="370"/>
    </location>
</feature>
<feature type="domain" description="Major facilitator superfamily (MFS) profile" evidence="7">
    <location>
        <begin position="21"/>
        <end position="399"/>
    </location>
</feature>
<dbReference type="Pfam" id="PF07690">
    <property type="entry name" value="MFS_1"/>
    <property type="match status" value="1"/>
</dbReference>
<evidence type="ECO:0000313" key="8">
    <source>
        <dbReference type="EMBL" id="MCI3270752.1"/>
    </source>
</evidence>
<keyword evidence="5 6" id="KW-0472">Membrane</keyword>
<organism evidence="8 9">
    <name type="scientific">Streptomyces cylindrosporus</name>
    <dbReference type="NCBI Taxonomy" id="2927583"/>
    <lineage>
        <taxon>Bacteria</taxon>
        <taxon>Bacillati</taxon>
        <taxon>Actinomycetota</taxon>
        <taxon>Actinomycetes</taxon>
        <taxon>Kitasatosporales</taxon>
        <taxon>Streptomycetaceae</taxon>
        <taxon>Streptomyces</taxon>
    </lineage>
</organism>
<evidence type="ECO:0000256" key="5">
    <source>
        <dbReference type="ARBA" id="ARBA00023136"/>
    </source>
</evidence>
<sequence>MDASRSPSASPVPHWQPGRRQAAILLTAACASVLGSLLIAPVLPELERAFAGTPGVDTLAPMAMTLPALGIAVLGPLAGSVTDRFGRTRLLFGAMPAYAVLGTAPLWLDSLPLILLSRALLGVVEAAVMTVALTLLGDYFTGARRDRYMTWHSVITSVAAVGILAVGGGLGAAGWRTPFWLYAAALPLLGAMVVLLREPSFDRAAAGLADRQVTSLPWRALAPLLVLTVVGAACVFFVLQVQLGFVLDDLGVGSAGIGASAAIANAGVVAGSLCFVRWVRDGAGRLLVAAFVVGGLGLMLVTAGHGWVAVTGGGFVSGVGCGLMLPSLLIGTTSRLAFDQRGRGTAAWTSAFYLGQFLSPVAVGALGAAVGGLAHAIRFCAVGGLLAGLAAIFVLRRRPLAVSGQDDVGCSGDATRAAPAGRG</sequence>
<dbReference type="Gene3D" id="1.20.1250.20">
    <property type="entry name" value="MFS general substrate transporter like domains"/>
    <property type="match status" value="1"/>
</dbReference>
<accession>A0ABS9Y0L4</accession>
<gene>
    <name evidence="8" type="ORF">MQP27_06455</name>
</gene>
<feature type="transmembrane region" description="Helical" evidence="6">
    <location>
        <begin position="90"/>
        <end position="108"/>
    </location>
</feature>
<keyword evidence="4 6" id="KW-1133">Transmembrane helix</keyword>
<feature type="transmembrane region" description="Helical" evidence="6">
    <location>
        <begin position="114"/>
        <end position="136"/>
    </location>
</feature>
<dbReference type="InterPro" id="IPR050189">
    <property type="entry name" value="MFS_Efflux_Transporters"/>
</dbReference>
<dbReference type="Proteomes" id="UP001165269">
    <property type="component" value="Unassembled WGS sequence"/>
</dbReference>
<dbReference type="PANTHER" id="PTHR43124:SF3">
    <property type="entry name" value="CHLORAMPHENICOL EFFLUX PUMP RV0191"/>
    <property type="match status" value="1"/>
</dbReference>
<dbReference type="InterPro" id="IPR011701">
    <property type="entry name" value="MFS"/>
</dbReference>
<feature type="transmembrane region" description="Helical" evidence="6">
    <location>
        <begin position="179"/>
        <end position="196"/>
    </location>
</feature>
<keyword evidence="9" id="KW-1185">Reference proteome</keyword>
<feature type="transmembrane region" description="Helical" evidence="6">
    <location>
        <begin position="376"/>
        <end position="395"/>
    </location>
</feature>
<evidence type="ECO:0000256" key="2">
    <source>
        <dbReference type="ARBA" id="ARBA00022475"/>
    </source>
</evidence>
<dbReference type="CDD" id="cd17473">
    <property type="entry name" value="MFS_arabinose_efflux_permease_like"/>
    <property type="match status" value="1"/>
</dbReference>
<feature type="transmembrane region" description="Helical" evidence="6">
    <location>
        <begin position="286"/>
        <end position="308"/>
    </location>
</feature>
<evidence type="ECO:0000256" key="3">
    <source>
        <dbReference type="ARBA" id="ARBA00022692"/>
    </source>
</evidence>
<proteinExistence type="predicted"/>
<dbReference type="EMBL" id="JALDAY010000002">
    <property type="protein sequence ID" value="MCI3270752.1"/>
    <property type="molecule type" value="Genomic_DNA"/>
</dbReference>
<name>A0ABS9Y0L4_9ACTN</name>
<dbReference type="InterPro" id="IPR020846">
    <property type="entry name" value="MFS_dom"/>
</dbReference>
<evidence type="ECO:0000256" key="4">
    <source>
        <dbReference type="ARBA" id="ARBA00022989"/>
    </source>
</evidence>
<dbReference type="PANTHER" id="PTHR43124">
    <property type="entry name" value="PURINE EFFLUX PUMP PBUE"/>
    <property type="match status" value="1"/>
</dbReference>
<keyword evidence="3 6" id="KW-0812">Transmembrane</keyword>
<dbReference type="PROSITE" id="PS50850">
    <property type="entry name" value="MFS"/>
    <property type="match status" value="1"/>
</dbReference>
<comment type="caution">
    <text evidence="8">The sequence shown here is derived from an EMBL/GenBank/DDBJ whole genome shotgun (WGS) entry which is preliminary data.</text>
</comment>
<protein>
    <submittedName>
        <fullName evidence="8">MFS transporter</fullName>
    </submittedName>
</protein>
<evidence type="ECO:0000256" key="6">
    <source>
        <dbReference type="SAM" id="Phobius"/>
    </source>
</evidence>
<feature type="transmembrane region" description="Helical" evidence="6">
    <location>
        <begin position="59"/>
        <end position="78"/>
    </location>
</feature>
<dbReference type="RefSeq" id="WP_242762129.1">
    <property type="nucleotide sequence ID" value="NZ_JALDAY010000002.1"/>
</dbReference>
<keyword evidence="2" id="KW-1003">Cell membrane</keyword>
<dbReference type="InterPro" id="IPR036259">
    <property type="entry name" value="MFS_trans_sf"/>
</dbReference>
<evidence type="ECO:0000256" key="1">
    <source>
        <dbReference type="ARBA" id="ARBA00004651"/>
    </source>
</evidence>
<reference evidence="8" key="1">
    <citation type="submission" date="2022-03" db="EMBL/GenBank/DDBJ databases">
        <title>Streptomyces 7R015 and 7R016 isolated from Barleria lupulina in Thailand.</title>
        <authorList>
            <person name="Kanchanasin P."/>
            <person name="Phongsopitanun W."/>
            <person name="Tanasupawat S."/>
        </authorList>
    </citation>
    <scope>NUCLEOTIDE SEQUENCE</scope>
    <source>
        <strain evidence="8">7R015</strain>
    </source>
</reference>
<comment type="subcellular location">
    <subcellularLocation>
        <location evidence="1">Cell membrane</location>
        <topology evidence="1">Multi-pass membrane protein</topology>
    </subcellularLocation>
</comment>
<feature type="transmembrane region" description="Helical" evidence="6">
    <location>
        <begin position="314"/>
        <end position="338"/>
    </location>
</feature>
<feature type="transmembrane region" description="Helical" evidence="6">
    <location>
        <begin position="216"/>
        <end position="239"/>
    </location>
</feature>